<name>A0A8T2RCX1_CERRI</name>
<dbReference type="InterPro" id="IPR051105">
    <property type="entry name" value="WWC/KIBRA_Hippo_Reg"/>
</dbReference>
<accession>A0A8T2RCX1</accession>
<comment type="subcellular location">
    <subcellularLocation>
        <location evidence="1">Cytoplasm</location>
    </subcellularLocation>
</comment>
<evidence type="ECO:0000256" key="3">
    <source>
        <dbReference type="ARBA" id="ARBA00022553"/>
    </source>
</evidence>
<dbReference type="GO" id="GO:0005737">
    <property type="term" value="C:cytoplasm"/>
    <property type="evidence" value="ECO:0007669"/>
    <property type="project" value="UniProtKB-SubCell"/>
</dbReference>
<dbReference type="InterPro" id="IPR001202">
    <property type="entry name" value="WW_dom"/>
</dbReference>
<dbReference type="InterPro" id="IPR056440">
    <property type="entry name" value="Zn-ribbon_GIR1"/>
</dbReference>
<dbReference type="Proteomes" id="UP000825935">
    <property type="component" value="Chromosome 28"/>
</dbReference>
<evidence type="ECO:0000259" key="4">
    <source>
        <dbReference type="PROSITE" id="PS50020"/>
    </source>
</evidence>
<keyword evidence="3" id="KW-0597">Phosphoprotein</keyword>
<evidence type="ECO:0000256" key="2">
    <source>
        <dbReference type="ARBA" id="ARBA00022490"/>
    </source>
</evidence>
<dbReference type="OMA" id="MISNDNP"/>
<evidence type="ECO:0000256" key="1">
    <source>
        <dbReference type="ARBA" id="ARBA00004496"/>
    </source>
</evidence>
<dbReference type="AlphaFoldDB" id="A0A8T2RCX1"/>
<sequence length="356" mass="39009">MATGISPLWSGRQEVEPDDAEYRRMAEFLLSHSRDRDSQLPQTLDARLPKRFSHDFVSVAAHGDGHSFDPTELESEMPLPTGWEKCLHLKTGNIYYLNRATGERSFSDPRKQTSGARVQIGCDMASSSSSSELTVEGSCEVVSSSSGKHEKLFTTSSTAEANRPFEETDIDLNLSLRVGPSLCPNQSSPSAASLLASSSQMDMSASLASLMGGPRIVKTPVNTSHVPTFPTPLTPSFLSANRTPSSKRASCVPMGNGRFETKHNDEIMCMLLKGESFHWNAARFPEEHVFTTMMAQNLDDTNEISYTSMVTVACPNCLMFVMLSRSNPKCPRCGISCVEQMASSQPSCKRSKSHLF</sequence>
<dbReference type="OrthoDB" id="1930512at2759"/>
<dbReference type="CDD" id="cd00201">
    <property type="entry name" value="WW"/>
    <property type="match status" value="1"/>
</dbReference>
<dbReference type="Pfam" id="PF24747">
    <property type="entry name" value="Zn-ribbon_GIR1"/>
    <property type="match status" value="1"/>
</dbReference>
<evidence type="ECO:0000313" key="5">
    <source>
        <dbReference type="EMBL" id="KAH7294292.1"/>
    </source>
</evidence>
<dbReference type="InterPro" id="IPR036020">
    <property type="entry name" value="WW_dom_sf"/>
</dbReference>
<proteinExistence type="predicted"/>
<reference evidence="5" key="1">
    <citation type="submission" date="2021-08" db="EMBL/GenBank/DDBJ databases">
        <title>WGS assembly of Ceratopteris richardii.</title>
        <authorList>
            <person name="Marchant D.B."/>
            <person name="Chen G."/>
            <person name="Jenkins J."/>
            <person name="Shu S."/>
            <person name="Leebens-Mack J."/>
            <person name="Grimwood J."/>
            <person name="Schmutz J."/>
            <person name="Soltis P."/>
            <person name="Soltis D."/>
            <person name="Chen Z.-H."/>
        </authorList>
    </citation>
    <scope>NUCLEOTIDE SEQUENCE</scope>
    <source>
        <strain evidence="5">Whitten #5841</strain>
        <tissue evidence="5">Leaf</tissue>
    </source>
</reference>
<feature type="domain" description="WW" evidence="4">
    <location>
        <begin position="77"/>
        <end position="111"/>
    </location>
</feature>
<keyword evidence="2" id="KW-0963">Cytoplasm</keyword>
<gene>
    <name evidence="5" type="ORF">KP509_28G064400</name>
</gene>
<protein>
    <recommendedName>
        <fullName evidence="4">WW domain-containing protein</fullName>
    </recommendedName>
</protein>
<dbReference type="EMBL" id="CM035433">
    <property type="protein sequence ID" value="KAH7294292.1"/>
    <property type="molecule type" value="Genomic_DNA"/>
</dbReference>
<dbReference type="SUPFAM" id="SSF51045">
    <property type="entry name" value="WW domain"/>
    <property type="match status" value="1"/>
</dbReference>
<dbReference type="PROSITE" id="PS50020">
    <property type="entry name" value="WW_DOMAIN_2"/>
    <property type="match status" value="1"/>
</dbReference>
<dbReference type="PANTHER" id="PTHR14791">
    <property type="entry name" value="BOMB/KIRA PROTEINS"/>
    <property type="match status" value="1"/>
</dbReference>
<comment type="caution">
    <text evidence="5">The sequence shown here is derived from an EMBL/GenBank/DDBJ whole genome shotgun (WGS) entry which is preliminary data.</text>
</comment>
<keyword evidence="6" id="KW-1185">Reference proteome</keyword>
<organism evidence="5 6">
    <name type="scientific">Ceratopteris richardii</name>
    <name type="common">Triangle waterfern</name>
    <dbReference type="NCBI Taxonomy" id="49495"/>
    <lineage>
        <taxon>Eukaryota</taxon>
        <taxon>Viridiplantae</taxon>
        <taxon>Streptophyta</taxon>
        <taxon>Embryophyta</taxon>
        <taxon>Tracheophyta</taxon>
        <taxon>Polypodiopsida</taxon>
        <taxon>Polypodiidae</taxon>
        <taxon>Polypodiales</taxon>
        <taxon>Pteridineae</taxon>
        <taxon>Pteridaceae</taxon>
        <taxon>Parkerioideae</taxon>
        <taxon>Ceratopteris</taxon>
    </lineage>
</organism>
<dbReference type="Gene3D" id="2.20.70.10">
    <property type="match status" value="1"/>
</dbReference>
<dbReference type="SMART" id="SM00456">
    <property type="entry name" value="WW"/>
    <property type="match status" value="1"/>
</dbReference>
<dbReference type="PANTHER" id="PTHR14791:SF29">
    <property type="entry name" value="PROTEIN KIBRA"/>
    <property type="match status" value="1"/>
</dbReference>
<evidence type="ECO:0000313" key="6">
    <source>
        <dbReference type="Proteomes" id="UP000825935"/>
    </source>
</evidence>